<dbReference type="InterPro" id="IPR050976">
    <property type="entry name" value="Snaclec"/>
</dbReference>
<dbReference type="PANTHER" id="PTHR22991:SF40">
    <property type="entry name" value="PROTEIN CBG13490"/>
    <property type="match status" value="1"/>
</dbReference>
<dbReference type="AlphaFoldDB" id="A0AAV5TG99"/>
<keyword evidence="1" id="KW-1015">Disulfide bond</keyword>
<sequence length="90" mass="10152">EMKEFLLVFFALIQFVRATSFTSCPNGFDLVRDGECRGLVANLTITVDMGVNKAIEKCAEVNGQPVIIHNEEHQSYWKQQAPDTMEGFLI</sequence>
<name>A0AAV5TG99_9BILA</name>
<feature type="non-terminal residue" evidence="3">
    <location>
        <position position="90"/>
    </location>
</feature>
<dbReference type="EMBL" id="BTSX01000004">
    <property type="protein sequence ID" value="GMS92818.1"/>
    <property type="molecule type" value="Genomic_DNA"/>
</dbReference>
<feature type="chain" id="PRO_5043988939" evidence="2">
    <location>
        <begin position="19"/>
        <end position="90"/>
    </location>
</feature>
<reference evidence="3" key="1">
    <citation type="submission" date="2023-10" db="EMBL/GenBank/DDBJ databases">
        <title>Genome assembly of Pristionchus species.</title>
        <authorList>
            <person name="Yoshida K."/>
            <person name="Sommer R.J."/>
        </authorList>
    </citation>
    <scope>NUCLEOTIDE SEQUENCE</scope>
    <source>
        <strain evidence="3">RS0144</strain>
    </source>
</reference>
<accession>A0AAV5TG99</accession>
<feature type="signal peptide" evidence="2">
    <location>
        <begin position="1"/>
        <end position="18"/>
    </location>
</feature>
<keyword evidence="4" id="KW-1185">Reference proteome</keyword>
<dbReference type="PANTHER" id="PTHR22991">
    <property type="entry name" value="PROTEIN CBG13490"/>
    <property type="match status" value="1"/>
</dbReference>
<evidence type="ECO:0000256" key="2">
    <source>
        <dbReference type="SAM" id="SignalP"/>
    </source>
</evidence>
<evidence type="ECO:0000313" key="4">
    <source>
        <dbReference type="Proteomes" id="UP001432027"/>
    </source>
</evidence>
<dbReference type="Proteomes" id="UP001432027">
    <property type="component" value="Unassembled WGS sequence"/>
</dbReference>
<gene>
    <name evidence="3" type="ORF">PENTCL1PPCAC_14993</name>
</gene>
<feature type="non-terminal residue" evidence="3">
    <location>
        <position position="1"/>
    </location>
</feature>
<evidence type="ECO:0000256" key="1">
    <source>
        <dbReference type="ARBA" id="ARBA00023157"/>
    </source>
</evidence>
<comment type="caution">
    <text evidence="3">The sequence shown here is derived from an EMBL/GenBank/DDBJ whole genome shotgun (WGS) entry which is preliminary data.</text>
</comment>
<organism evidence="3 4">
    <name type="scientific">Pristionchus entomophagus</name>
    <dbReference type="NCBI Taxonomy" id="358040"/>
    <lineage>
        <taxon>Eukaryota</taxon>
        <taxon>Metazoa</taxon>
        <taxon>Ecdysozoa</taxon>
        <taxon>Nematoda</taxon>
        <taxon>Chromadorea</taxon>
        <taxon>Rhabditida</taxon>
        <taxon>Rhabditina</taxon>
        <taxon>Diplogasteromorpha</taxon>
        <taxon>Diplogasteroidea</taxon>
        <taxon>Neodiplogasteridae</taxon>
        <taxon>Pristionchus</taxon>
    </lineage>
</organism>
<evidence type="ECO:0000313" key="3">
    <source>
        <dbReference type="EMBL" id="GMS92818.1"/>
    </source>
</evidence>
<protein>
    <submittedName>
        <fullName evidence="3">Uncharacterized protein</fullName>
    </submittedName>
</protein>
<proteinExistence type="predicted"/>
<keyword evidence="2" id="KW-0732">Signal</keyword>